<evidence type="ECO:0000256" key="5">
    <source>
        <dbReference type="ARBA" id="ARBA00023242"/>
    </source>
</evidence>
<reference evidence="10" key="1">
    <citation type="journal article" date="2019" name="Gigascience">
        <title>De novo genome assembly of the endangered Acer yangbiense, a plant species with extremely small populations endemic to Yunnan Province, China.</title>
        <authorList>
            <person name="Yang J."/>
            <person name="Wariss H.M."/>
            <person name="Tao L."/>
            <person name="Zhang R."/>
            <person name="Yun Q."/>
            <person name="Hollingsworth P."/>
            <person name="Dao Z."/>
            <person name="Luo G."/>
            <person name="Guo H."/>
            <person name="Ma Y."/>
            <person name="Sun W."/>
        </authorList>
    </citation>
    <scope>NUCLEOTIDE SEQUENCE [LARGE SCALE GENOMIC DNA]</scope>
    <source>
        <strain evidence="10">cv. br00</strain>
    </source>
</reference>
<gene>
    <name evidence="9" type="ORF">DKX38_010560</name>
</gene>
<feature type="region of interest" description="Disordered" evidence="6">
    <location>
        <begin position="745"/>
        <end position="823"/>
    </location>
</feature>
<dbReference type="Proteomes" id="UP000326939">
    <property type="component" value="Chromosome 6"/>
</dbReference>
<feature type="domain" description="HTH myb-type" evidence="8">
    <location>
        <begin position="183"/>
        <end position="233"/>
    </location>
</feature>
<keyword evidence="2" id="KW-0677">Repeat</keyword>
<dbReference type="PANTHER" id="PTHR45614:SF266">
    <property type="entry name" value="TRANSCRIPTION FACTOR MYB3R-4"/>
    <property type="match status" value="1"/>
</dbReference>
<comment type="subcellular location">
    <subcellularLocation>
        <location evidence="1">Nucleus</location>
    </subcellularLocation>
</comment>
<dbReference type="EMBL" id="VDCV01000006">
    <property type="protein sequence ID" value="KAB5553249.1"/>
    <property type="molecule type" value="Genomic_DNA"/>
</dbReference>
<dbReference type="FunFam" id="1.10.10.60:FF:000010">
    <property type="entry name" value="Transcriptional activator Myb isoform A"/>
    <property type="match status" value="1"/>
</dbReference>
<feature type="compositionally biased region" description="Basic and acidic residues" evidence="6">
    <location>
        <begin position="758"/>
        <end position="778"/>
    </location>
</feature>
<keyword evidence="10" id="KW-1185">Reference proteome</keyword>
<evidence type="ECO:0000256" key="1">
    <source>
        <dbReference type="ARBA" id="ARBA00004123"/>
    </source>
</evidence>
<feature type="compositionally biased region" description="Polar residues" evidence="6">
    <location>
        <begin position="747"/>
        <end position="757"/>
    </location>
</feature>
<dbReference type="AlphaFoldDB" id="A0A5N5MDY6"/>
<proteinExistence type="predicted"/>
<feature type="domain" description="Myb-like" evidence="7">
    <location>
        <begin position="35"/>
        <end position="126"/>
    </location>
</feature>
<organism evidence="9 10">
    <name type="scientific">Salix brachista</name>
    <dbReference type="NCBI Taxonomy" id="2182728"/>
    <lineage>
        <taxon>Eukaryota</taxon>
        <taxon>Viridiplantae</taxon>
        <taxon>Streptophyta</taxon>
        <taxon>Embryophyta</taxon>
        <taxon>Tracheophyta</taxon>
        <taxon>Spermatophyta</taxon>
        <taxon>Magnoliopsida</taxon>
        <taxon>eudicotyledons</taxon>
        <taxon>Gunneridae</taxon>
        <taxon>Pentapetalae</taxon>
        <taxon>rosids</taxon>
        <taxon>fabids</taxon>
        <taxon>Malpighiales</taxon>
        <taxon>Salicaceae</taxon>
        <taxon>Saliceae</taxon>
        <taxon>Salix</taxon>
    </lineage>
</organism>
<dbReference type="InterPro" id="IPR001005">
    <property type="entry name" value="SANT/Myb"/>
</dbReference>
<feature type="compositionally biased region" description="Low complexity" evidence="6">
    <location>
        <begin position="1070"/>
        <end position="1082"/>
    </location>
</feature>
<dbReference type="FunFam" id="1.10.10.60:FF:000324">
    <property type="entry name" value="Transcription factor MYB3R-2"/>
    <property type="match status" value="1"/>
</dbReference>
<feature type="domain" description="Myb-like" evidence="7">
    <location>
        <begin position="127"/>
        <end position="178"/>
    </location>
</feature>
<evidence type="ECO:0000256" key="3">
    <source>
        <dbReference type="ARBA" id="ARBA00023015"/>
    </source>
</evidence>
<dbReference type="GO" id="GO:0005634">
    <property type="term" value="C:nucleus"/>
    <property type="evidence" value="ECO:0007669"/>
    <property type="project" value="UniProtKB-SubCell"/>
</dbReference>
<comment type="caution">
    <text evidence="9">The sequence shown here is derived from an EMBL/GenBank/DDBJ whole genome shotgun (WGS) entry which is preliminary data.</text>
</comment>
<feature type="domain" description="HTH myb-type" evidence="8">
    <location>
        <begin position="40"/>
        <end position="69"/>
    </location>
</feature>
<dbReference type="SUPFAM" id="SSF46689">
    <property type="entry name" value="Homeodomain-like"/>
    <property type="match status" value="2"/>
</dbReference>
<evidence type="ECO:0000313" key="10">
    <source>
        <dbReference type="Proteomes" id="UP000326939"/>
    </source>
</evidence>
<evidence type="ECO:0000259" key="8">
    <source>
        <dbReference type="PROSITE" id="PS51294"/>
    </source>
</evidence>
<dbReference type="SMART" id="SM00717">
    <property type="entry name" value="SANT"/>
    <property type="match status" value="3"/>
</dbReference>
<dbReference type="PROSITE" id="PS50090">
    <property type="entry name" value="MYB_LIKE"/>
    <property type="match status" value="3"/>
</dbReference>
<keyword evidence="5" id="KW-0539">Nucleus</keyword>
<evidence type="ECO:0000256" key="2">
    <source>
        <dbReference type="ARBA" id="ARBA00022737"/>
    </source>
</evidence>
<keyword evidence="3" id="KW-0805">Transcription regulation</keyword>
<dbReference type="InterPro" id="IPR009057">
    <property type="entry name" value="Homeodomain-like_sf"/>
</dbReference>
<feature type="domain" description="Myb-like" evidence="7">
    <location>
        <begin position="179"/>
        <end position="229"/>
    </location>
</feature>
<feature type="domain" description="HTH myb-type" evidence="8">
    <location>
        <begin position="127"/>
        <end position="182"/>
    </location>
</feature>
<accession>A0A5N5MDY6</accession>
<dbReference type="InterPro" id="IPR017930">
    <property type="entry name" value="Myb_dom"/>
</dbReference>
<feature type="region of interest" description="Disordered" evidence="6">
    <location>
        <begin position="19"/>
        <end position="43"/>
    </location>
</feature>
<protein>
    <recommendedName>
        <fullName evidence="11">MYB family protein</fullName>
    </recommendedName>
</protein>
<dbReference type="Pfam" id="PF00249">
    <property type="entry name" value="Myb_DNA-binding"/>
    <property type="match status" value="3"/>
</dbReference>
<keyword evidence="3" id="KW-0804">Transcription</keyword>
<feature type="region of interest" description="Disordered" evidence="6">
    <location>
        <begin position="1058"/>
        <end position="1082"/>
    </location>
</feature>
<dbReference type="CDD" id="cd00167">
    <property type="entry name" value="SANT"/>
    <property type="match status" value="3"/>
</dbReference>
<dbReference type="PANTHER" id="PTHR45614">
    <property type="entry name" value="MYB PROTEIN-RELATED"/>
    <property type="match status" value="1"/>
</dbReference>
<evidence type="ECO:0000256" key="6">
    <source>
        <dbReference type="SAM" id="MobiDB-lite"/>
    </source>
</evidence>
<dbReference type="Gene3D" id="1.10.10.60">
    <property type="entry name" value="Homeodomain-like"/>
    <property type="match status" value="3"/>
</dbReference>
<dbReference type="PROSITE" id="PS51294">
    <property type="entry name" value="HTH_MYB"/>
    <property type="match status" value="3"/>
</dbReference>
<dbReference type="GO" id="GO:0000981">
    <property type="term" value="F:DNA-binding transcription factor activity, RNA polymerase II-specific"/>
    <property type="evidence" value="ECO:0007669"/>
    <property type="project" value="TreeGrafter"/>
</dbReference>
<feature type="compositionally biased region" description="Basic and acidic residues" evidence="6">
    <location>
        <begin position="785"/>
        <end position="804"/>
    </location>
</feature>
<evidence type="ECO:0000259" key="7">
    <source>
        <dbReference type="PROSITE" id="PS50090"/>
    </source>
</evidence>
<keyword evidence="4" id="KW-0238">DNA-binding</keyword>
<sequence length="1089" mass="120183">MESSDSLISARPVDGLVSEGIPRPKLLHGRTSGPARRSTKGQWTAEEDEILRKAVQRFKGKNWKKIANYSLSRVLVLPFGGLNPSVPDHKEFRYPRTVGENLFLDSAECFKYRTDVQCLHRWQKVLNPELVKGPWSKEEDEIIIELVNKYGAKKWSTIAQHLPGRIGKQCRERWHNHLNPSINKEAWTQQEELALIHAHQIYGNRWAELTKFLPGRTDNAIKNHWNSSVKKKLDSYLASGLLEQFQAFPLVGHQTLPLSSSSSRLHCTGDDNAQRGGTEAEDISECSQESTIVGCSQSANDLGNAVFHTREEFQFAEESGLRKEQSSSPVSCSEQYYIPEMPCELGGSSNFLQQNFSHNTLTSASSDYQFELHELTNVSSLELRQESSALPTHCITANESHELVNIPFQTSIGLSAHTSMGNITASSEQSDQIFVSDDECCRILFSEAANGGIFSPGNITKHLNVVDLGGGMDSSLPQSSSTQISETERNASQSYCHPRSAVLGASCSQSFLPGPSLYSTDNSTPLVYDREPDQLMVQPFGTHEQQFIPSIHDTFIYTNDAINSSCDDGTANTELQEHPYLKEMSKLVPVNAFPSGSDTISSCPADKQPNVLAEQHGAGGLCYEPPRFPCLDIPFLSCDLIQSGSDMQQEYSPLGIRQLMMSSMNCITPFRLWDSPYRNGSPDAVLKSAAKTFTGTPSILKKRNRDLLSPLSERRGDKKLEIDMASNLSKDFSRLDVMFDESETHNRSSLLSPLSNQEKNHESSGEDKENLDPAREGAEENTGNSEDKVKQGTGDSDPRSKAHPDASTQTVKRSSGVPVEENSNDLFFSPDLLGFKADRTFGPSAKTPRNFYRKILSTLSEQASASGSSPGNPCIIITPTVCTKKNHESHIVESTSAQPIPSSAPSENIPENFGIQIYATSCFRITMILITGLVDGLFFRFGDTPFKRSIESPSAWKSPWFINSFVPGPRIDTEISIEDIGYLMSPGDRSYDAIALMKQLSEHTASAYADALEVLGKDTPESILKEKRRSHDPNGDIENCSHLASNVSTECRTLDFSDCGTPGKRTENGKSSTATSFSSPSSYLLKSCR</sequence>
<name>A0A5N5MDY6_9ROSI</name>
<dbReference type="GO" id="GO:0000978">
    <property type="term" value="F:RNA polymerase II cis-regulatory region sequence-specific DNA binding"/>
    <property type="evidence" value="ECO:0007669"/>
    <property type="project" value="TreeGrafter"/>
</dbReference>
<evidence type="ECO:0008006" key="11">
    <source>
        <dbReference type="Google" id="ProtNLM"/>
    </source>
</evidence>
<dbReference type="InterPro" id="IPR050560">
    <property type="entry name" value="MYB_TF"/>
</dbReference>
<evidence type="ECO:0000313" key="9">
    <source>
        <dbReference type="EMBL" id="KAB5553249.1"/>
    </source>
</evidence>
<evidence type="ECO:0000256" key="4">
    <source>
        <dbReference type="ARBA" id="ARBA00023125"/>
    </source>
</evidence>